<dbReference type="PANTHER" id="PTHR38662">
    <property type="entry name" value="COBALT TRANSPORT PROTEIN CBIN"/>
    <property type="match status" value="1"/>
</dbReference>
<organism evidence="11 12">
    <name type="scientific">Spirulina subsalsa FACHB-351</name>
    <dbReference type="NCBI Taxonomy" id="234711"/>
    <lineage>
        <taxon>Bacteria</taxon>
        <taxon>Bacillati</taxon>
        <taxon>Cyanobacteriota</taxon>
        <taxon>Cyanophyceae</taxon>
        <taxon>Spirulinales</taxon>
        <taxon>Spirulinaceae</taxon>
        <taxon>Spirulina</taxon>
    </lineage>
</organism>
<keyword evidence="4 10" id="KW-0169">Cobalamin biosynthesis</keyword>
<evidence type="ECO:0000256" key="2">
    <source>
        <dbReference type="ARBA" id="ARBA00022448"/>
    </source>
</evidence>
<dbReference type="Proteomes" id="UP001526426">
    <property type="component" value="Unassembled WGS sequence"/>
</dbReference>
<dbReference type="PANTHER" id="PTHR38662:SF1">
    <property type="entry name" value="COBALT TRANSPORT PROTEIN CBIN"/>
    <property type="match status" value="1"/>
</dbReference>
<comment type="similarity">
    <text evidence="10">Belongs to the CbiN family.</text>
</comment>
<evidence type="ECO:0000256" key="1">
    <source>
        <dbReference type="ARBA" id="ARBA00022426"/>
    </source>
</evidence>
<comment type="subunit">
    <text evidence="10">Forms an energy-coupling factor (ECF) transporter complex composed of an ATP-binding protein (A component, CbiO), a transmembrane protein (T component, CbiQ) and 2 possible substrate-capture proteins (S components, CbiM and CbiN) of unknown stoichimetry.</text>
</comment>
<dbReference type="RefSeq" id="WP_265262672.1">
    <property type="nucleotide sequence ID" value="NZ_JAIHOM010000006.1"/>
</dbReference>
<keyword evidence="12" id="KW-1185">Reference proteome</keyword>
<evidence type="ECO:0000313" key="11">
    <source>
        <dbReference type="EMBL" id="MCW6035011.1"/>
    </source>
</evidence>
<comment type="function">
    <text evidence="10">Part of the energy-coupling factor (ECF) transporter complex CbiMNOQ involved in cobalt import.</text>
</comment>
<evidence type="ECO:0000256" key="6">
    <source>
        <dbReference type="ARBA" id="ARBA00022989"/>
    </source>
</evidence>
<dbReference type="Pfam" id="PF02553">
    <property type="entry name" value="CbiN"/>
    <property type="match status" value="1"/>
</dbReference>
<comment type="caution">
    <text evidence="11">The sequence shown here is derived from an EMBL/GenBank/DDBJ whole genome shotgun (WGS) entry which is preliminary data.</text>
</comment>
<keyword evidence="5 10" id="KW-0812">Transmembrane</keyword>
<sequence length="98" mass="10895">MAQSNIKPSKQGNWWLVFAVLVLTLTPLLFVRGDYEGADGLGEEMITEIQPDYEPWFESIFEPPSGEIESLLFVSQAALGAGFLGYVIGLYKGRHESK</sequence>
<name>A0ABT3L0K1_9CYAN</name>
<keyword evidence="8 10" id="KW-0472">Membrane</keyword>
<keyword evidence="6 10" id="KW-1133">Transmembrane helix</keyword>
<proteinExistence type="inferred from homology"/>
<evidence type="ECO:0000256" key="7">
    <source>
        <dbReference type="ARBA" id="ARBA00023065"/>
    </source>
</evidence>
<gene>
    <name evidence="10" type="primary">cbiN</name>
    <name evidence="11" type="ORF">K4A83_01810</name>
</gene>
<evidence type="ECO:0000256" key="4">
    <source>
        <dbReference type="ARBA" id="ARBA00022573"/>
    </source>
</evidence>
<evidence type="ECO:0000256" key="3">
    <source>
        <dbReference type="ARBA" id="ARBA00022475"/>
    </source>
</evidence>
<evidence type="ECO:0000313" key="12">
    <source>
        <dbReference type="Proteomes" id="UP001526426"/>
    </source>
</evidence>
<feature type="transmembrane region" description="Helical" evidence="10">
    <location>
        <begin position="71"/>
        <end position="91"/>
    </location>
</feature>
<comment type="subcellular location">
    <subcellularLocation>
        <location evidence="10">Cell membrane</location>
        <topology evidence="10">Multi-pass membrane protein</topology>
    </subcellularLocation>
</comment>
<feature type="transmembrane region" description="Helical" evidence="10">
    <location>
        <begin position="12"/>
        <end position="31"/>
    </location>
</feature>
<comment type="pathway">
    <text evidence="10">Cofactor biosynthesis; adenosylcobalamin biosynthesis.</text>
</comment>
<keyword evidence="1 10" id="KW-0171">Cobalt transport</keyword>
<reference evidence="11 12" key="1">
    <citation type="submission" date="2021-08" db="EMBL/GenBank/DDBJ databases">
        <title>Draft genome sequence of Spirulina subsalsa with high tolerance to salinity and hype-accumulation of phycocyanin.</title>
        <authorList>
            <person name="Pei H."/>
            <person name="Jiang L."/>
        </authorList>
    </citation>
    <scope>NUCLEOTIDE SEQUENCE [LARGE SCALE GENOMIC DNA]</scope>
    <source>
        <strain evidence="11 12">FACHB-351</strain>
    </source>
</reference>
<protein>
    <recommendedName>
        <fullName evidence="10">Cobalt transport protein CbiN</fullName>
    </recommendedName>
    <alternativeName>
        <fullName evidence="10">Energy-coupling factor transporter probable substrate-capture protein CbiN</fullName>
        <shortName evidence="10">ECF transporter S component CbiN</shortName>
    </alternativeName>
</protein>
<dbReference type="EMBL" id="JAIHOM010000006">
    <property type="protein sequence ID" value="MCW6035011.1"/>
    <property type="molecule type" value="Genomic_DNA"/>
</dbReference>
<evidence type="ECO:0000256" key="9">
    <source>
        <dbReference type="ARBA" id="ARBA00023285"/>
    </source>
</evidence>
<accession>A0ABT3L0K1</accession>
<keyword evidence="2 10" id="KW-0813">Transport</keyword>
<dbReference type="NCBIfam" id="NF002780">
    <property type="entry name" value="PRK02898.1"/>
    <property type="match status" value="1"/>
</dbReference>
<keyword evidence="9 10" id="KW-0170">Cobalt</keyword>
<evidence type="ECO:0000256" key="5">
    <source>
        <dbReference type="ARBA" id="ARBA00022692"/>
    </source>
</evidence>
<dbReference type="InterPro" id="IPR003705">
    <property type="entry name" value="CbiN"/>
</dbReference>
<keyword evidence="7 10" id="KW-0406">Ion transport</keyword>
<keyword evidence="3 10" id="KW-1003">Cell membrane</keyword>
<dbReference type="HAMAP" id="MF_00330">
    <property type="entry name" value="CbiN"/>
    <property type="match status" value="1"/>
</dbReference>
<evidence type="ECO:0000256" key="8">
    <source>
        <dbReference type="ARBA" id="ARBA00023136"/>
    </source>
</evidence>
<evidence type="ECO:0000256" key="10">
    <source>
        <dbReference type="HAMAP-Rule" id="MF_00330"/>
    </source>
</evidence>